<feature type="domain" description="Neurotransmitter-gated ion-channel ligand-binding" evidence="11">
    <location>
        <begin position="33"/>
        <end position="164"/>
    </location>
</feature>
<organism evidence="12 13">
    <name type="scientific">Heterorhabditis bacteriophora</name>
    <name type="common">Entomopathogenic nematode worm</name>
    <dbReference type="NCBI Taxonomy" id="37862"/>
    <lineage>
        <taxon>Eukaryota</taxon>
        <taxon>Metazoa</taxon>
        <taxon>Ecdysozoa</taxon>
        <taxon>Nematoda</taxon>
        <taxon>Chromadorea</taxon>
        <taxon>Rhabditida</taxon>
        <taxon>Rhabditina</taxon>
        <taxon>Rhabditomorpha</taxon>
        <taxon>Strongyloidea</taxon>
        <taxon>Heterorhabditidae</taxon>
        <taxon>Heterorhabditis</taxon>
    </lineage>
</organism>
<keyword evidence="7" id="KW-0675">Receptor</keyword>
<keyword evidence="6" id="KW-0472">Membrane</keyword>
<evidence type="ECO:0000256" key="1">
    <source>
        <dbReference type="ARBA" id="ARBA00022448"/>
    </source>
</evidence>
<evidence type="ECO:0000256" key="7">
    <source>
        <dbReference type="ARBA" id="ARBA00023170"/>
    </source>
</evidence>
<evidence type="ECO:0000313" key="13">
    <source>
        <dbReference type="WBParaSite" id="Hba_11809"/>
    </source>
</evidence>
<reference evidence="13" key="1">
    <citation type="submission" date="2016-11" db="UniProtKB">
        <authorList>
            <consortium name="WormBaseParasite"/>
        </authorList>
    </citation>
    <scope>IDENTIFICATION</scope>
</reference>
<sequence>MFKPFNIDSKDFLSYAVVKMFSGKLDAENNLLRLYNSLLLDYEKEVRPSLRHDRPINVTFVFSLTQIIDVDERNQILTTNAWVRQHWTDYKLVWDPRNFDNLTKIHIPHEKIWKPDIILYNNTVVIIYSADSQYTKSVMSTDVIVDYLGNLLSGCTVSFRGYPYKYTKKTYVLCEMRV</sequence>
<keyword evidence="5" id="KW-0406">Ion transport</keyword>
<accession>A0A1I7X354</accession>
<evidence type="ECO:0000256" key="4">
    <source>
        <dbReference type="ARBA" id="ARBA00023018"/>
    </source>
</evidence>
<dbReference type="WBParaSite" id="Hba_11809">
    <property type="protein sequence ID" value="Hba_11809"/>
    <property type="gene ID" value="Hba_11809"/>
</dbReference>
<evidence type="ECO:0000313" key="12">
    <source>
        <dbReference type="Proteomes" id="UP000095283"/>
    </source>
</evidence>
<keyword evidence="12" id="KW-1185">Reference proteome</keyword>
<evidence type="ECO:0000256" key="6">
    <source>
        <dbReference type="ARBA" id="ARBA00023136"/>
    </source>
</evidence>
<keyword evidence="8" id="KW-1071">Ligand-gated ion channel</keyword>
<evidence type="ECO:0000256" key="2">
    <source>
        <dbReference type="ARBA" id="ARBA00022475"/>
    </source>
</evidence>
<evidence type="ECO:0000256" key="10">
    <source>
        <dbReference type="ARBA" id="ARBA00034099"/>
    </source>
</evidence>
<keyword evidence="3" id="KW-0812">Transmembrane</keyword>
<dbReference type="Gene3D" id="2.70.170.10">
    <property type="entry name" value="Neurotransmitter-gated ion-channel ligand-binding domain"/>
    <property type="match status" value="1"/>
</dbReference>
<dbReference type="PRINTS" id="PR00254">
    <property type="entry name" value="NICOTINICR"/>
</dbReference>
<keyword evidence="1" id="KW-0813">Transport</keyword>
<comment type="subcellular location">
    <subcellularLocation>
        <location evidence="10">Synaptic cell membrane</location>
        <topology evidence="10">Multi-pass membrane protein</topology>
    </subcellularLocation>
</comment>
<dbReference type="GO" id="GO:0045211">
    <property type="term" value="C:postsynaptic membrane"/>
    <property type="evidence" value="ECO:0007669"/>
    <property type="project" value="InterPro"/>
</dbReference>
<name>A0A1I7X354_HETBA</name>
<dbReference type="GO" id="GO:0004888">
    <property type="term" value="F:transmembrane signaling receptor activity"/>
    <property type="evidence" value="ECO:0007669"/>
    <property type="project" value="InterPro"/>
</dbReference>
<evidence type="ECO:0000256" key="5">
    <source>
        <dbReference type="ARBA" id="ARBA00023065"/>
    </source>
</evidence>
<evidence type="ECO:0000256" key="9">
    <source>
        <dbReference type="ARBA" id="ARBA00023303"/>
    </source>
</evidence>
<evidence type="ECO:0000256" key="3">
    <source>
        <dbReference type="ARBA" id="ARBA00022692"/>
    </source>
</evidence>
<dbReference type="InterPro" id="IPR036734">
    <property type="entry name" value="Neur_chan_lig-bd_sf"/>
</dbReference>
<keyword evidence="2" id="KW-1003">Cell membrane</keyword>
<dbReference type="SUPFAM" id="SSF63712">
    <property type="entry name" value="Nicotinic receptor ligand binding domain-like"/>
    <property type="match status" value="1"/>
</dbReference>
<evidence type="ECO:0000256" key="8">
    <source>
        <dbReference type="ARBA" id="ARBA00023286"/>
    </source>
</evidence>
<keyword evidence="4" id="KW-0770">Synapse</keyword>
<dbReference type="InterPro" id="IPR006201">
    <property type="entry name" value="Neur_channel"/>
</dbReference>
<dbReference type="Pfam" id="PF02931">
    <property type="entry name" value="Neur_chan_LBD"/>
    <property type="match status" value="1"/>
</dbReference>
<dbReference type="PANTHER" id="PTHR18945">
    <property type="entry name" value="NEUROTRANSMITTER GATED ION CHANNEL"/>
    <property type="match status" value="1"/>
</dbReference>
<evidence type="ECO:0000259" key="11">
    <source>
        <dbReference type="Pfam" id="PF02931"/>
    </source>
</evidence>
<dbReference type="InterPro" id="IPR006202">
    <property type="entry name" value="Neur_chan_lig-bd"/>
</dbReference>
<protein>
    <submittedName>
        <fullName evidence="13">Neur_chan_LBD domain-containing protein</fullName>
    </submittedName>
</protein>
<proteinExistence type="predicted"/>
<dbReference type="PRINTS" id="PR00252">
    <property type="entry name" value="NRIONCHANNEL"/>
</dbReference>
<dbReference type="InterPro" id="IPR002394">
    <property type="entry name" value="Nicotinic_acetylcholine_rcpt"/>
</dbReference>
<dbReference type="GO" id="GO:0022848">
    <property type="term" value="F:acetylcholine-gated monoatomic cation-selective channel activity"/>
    <property type="evidence" value="ECO:0007669"/>
    <property type="project" value="InterPro"/>
</dbReference>
<dbReference type="AlphaFoldDB" id="A0A1I7X354"/>
<keyword evidence="9" id="KW-0407">Ion channel</keyword>
<dbReference type="Proteomes" id="UP000095283">
    <property type="component" value="Unplaced"/>
</dbReference>